<gene>
    <name evidence="13" type="ORF">FVE85_7393</name>
</gene>
<dbReference type="OMA" id="HIRWIVI"/>
<dbReference type="InterPro" id="IPR008271">
    <property type="entry name" value="Ser/Thr_kinase_AS"/>
</dbReference>
<evidence type="ECO:0000256" key="3">
    <source>
        <dbReference type="ARBA" id="ARBA00022741"/>
    </source>
</evidence>
<dbReference type="PANTHER" id="PTHR44329">
    <property type="entry name" value="SERINE/THREONINE-PROTEIN KINASE TNNI3K-RELATED"/>
    <property type="match status" value="1"/>
</dbReference>
<dbReference type="SUPFAM" id="SSF56112">
    <property type="entry name" value="Protein kinase-like (PK-like)"/>
    <property type="match status" value="2"/>
</dbReference>
<dbReference type="InterPro" id="IPR000719">
    <property type="entry name" value="Prot_kinase_dom"/>
</dbReference>
<keyword evidence="2" id="KW-0808">Transferase</keyword>
<protein>
    <submittedName>
        <fullName evidence="13">Serine/threonine-protein kinase STY46</fullName>
    </submittedName>
</protein>
<dbReference type="Pfam" id="PF00627">
    <property type="entry name" value="UBA"/>
    <property type="match status" value="1"/>
</dbReference>
<feature type="domain" description="Protein kinase" evidence="10">
    <location>
        <begin position="959"/>
        <end position="1212"/>
    </location>
</feature>
<proteinExistence type="predicted"/>
<comment type="caution">
    <text evidence="13">The sequence shown here is derived from an EMBL/GenBank/DDBJ whole genome shotgun (WGS) entry which is preliminary data.</text>
</comment>
<dbReference type="Gene3D" id="3.30.200.20">
    <property type="entry name" value="Phosphorylase Kinase, domain 1"/>
    <property type="match status" value="1"/>
</dbReference>
<dbReference type="PRINTS" id="PR00109">
    <property type="entry name" value="TYRKINASE"/>
</dbReference>
<evidence type="ECO:0000256" key="7">
    <source>
        <dbReference type="ARBA" id="ARBA00048679"/>
    </source>
</evidence>
<dbReference type="PROSITE" id="PS00107">
    <property type="entry name" value="PROTEIN_KINASE_ATP"/>
    <property type="match status" value="1"/>
</dbReference>
<comment type="catalytic activity">
    <reaction evidence="6">
        <text>L-threonyl-[protein] + ATP = O-phospho-L-threonyl-[protein] + ADP + H(+)</text>
        <dbReference type="Rhea" id="RHEA:46608"/>
        <dbReference type="Rhea" id="RHEA-COMP:11060"/>
        <dbReference type="Rhea" id="RHEA-COMP:11605"/>
        <dbReference type="ChEBI" id="CHEBI:15378"/>
        <dbReference type="ChEBI" id="CHEBI:30013"/>
        <dbReference type="ChEBI" id="CHEBI:30616"/>
        <dbReference type="ChEBI" id="CHEBI:61977"/>
        <dbReference type="ChEBI" id="CHEBI:456216"/>
        <dbReference type="EC" id="2.7.11.1"/>
    </reaction>
</comment>
<dbReference type="Gene3D" id="1.10.8.10">
    <property type="entry name" value="DNA helicase RuvA subunit, C-terminal domain"/>
    <property type="match status" value="1"/>
</dbReference>
<keyword evidence="1" id="KW-0723">Serine/threonine-protein kinase</keyword>
<evidence type="ECO:0000313" key="14">
    <source>
        <dbReference type="Proteomes" id="UP000324585"/>
    </source>
</evidence>
<dbReference type="InterPro" id="IPR009060">
    <property type="entry name" value="UBA-like_sf"/>
</dbReference>
<evidence type="ECO:0000256" key="1">
    <source>
        <dbReference type="ARBA" id="ARBA00022527"/>
    </source>
</evidence>
<accession>A0A5J4Z9I6</accession>
<dbReference type="PROSITE" id="PS50030">
    <property type="entry name" value="UBA"/>
    <property type="match status" value="1"/>
</dbReference>
<keyword evidence="4 13" id="KW-0418">Kinase</keyword>
<dbReference type="InterPro" id="IPR011417">
    <property type="entry name" value="ANTH_dom"/>
</dbReference>
<dbReference type="EMBL" id="VRMN01000001">
    <property type="protein sequence ID" value="KAA8499808.1"/>
    <property type="molecule type" value="Genomic_DNA"/>
</dbReference>
<dbReference type="InterPro" id="IPR015940">
    <property type="entry name" value="UBA"/>
</dbReference>
<dbReference type="SMART" id="SM00273">
    <property type="entry name" value="ENTH"/>
    <property type="match status" value="1"/>
</dbReference>
<dbReference type="SMART" id="SM00220">
    <property type="entry name" value="S_TKc"/>
    <property type="match status" value="1"/>
</dbReference>
<dbReference type="FunFam" id="3.30.200.20:FF:000034">
    <property type="entry name" value="Kinase suppressor of Ras 1"/>
    <property type="match status" value="1"/>
</dbReference>
<dbReference type="PROSITE" id="PS50942">
    <property type="entry name" value="ENTH"/>
    <property type="match status" value="1"/>
</dbReference>
<evidence type="ECO:0000259" key="12">
    <source>
        <dbReference type="PROSITE" id="PS50942"/>
    </source>
</evidence>
<feature type="region of interest" description="Disordered" evidence="9">
    <location>
        <begin position="757"/>
        <end position="930"/>
    </location>
</feature>
<feature type="compositionally biased region" description="Basic residues" evidence="9">
    <location>
        <begin position="808"/>
        <end position="823"/>
    </location>
</feature>
<dbReference type="Pfam" id="PF07714">
    <property type="entry name" value="PK_Tyr_Ser-Thr"/>
    <property type="match status" value="2"/>
</dbReference>
<dbReference type="InterPro" id="IPR013809">
    <property type="entry name" value="ENTH"/>
</dbReference>
<feature type="domain" description="Protein kinase" evidence="10">
    <location>
        <begin position="34"/>
        <end position="295"/>
    </location>
</feature>
<evidence type="ECO:0000259" key="10">
    <source>
        <dbReference type="PROSITE" id="PS50011"/>
    </source>
</evidence>
<evidence type="ECO:0000313" key="13">
    <source>
        <dbReference type="EMBL" id="KAA8499808.1"/>
    </source>
</evidence>
<dbReference type="InterPro" id="IPR001245">
    <property type="entry name" value="Ser-Thr/Tyr_kinase_cat_dom"/>
</dbReference>
<evidence type="ECO:0000256" key="9">
    <source>
        <dbReference type="SAM" id="MobiDB-lite"/>
    </source>
</evidence>
<dbReference type="SUPFAM" id="SSF46934">
    <property type="entry name" value="UBA-like"/>
    <property type="match status" value="1"/>
</dbReference>
<reference evidence="14" key="1">
    <citation type="journal article" date="2019" name="Nat. Commun.">
        <title>Expansion of phycobilisome linker gene families in mesophilic red algae.</title>
        <authorList>
            <person name="Lee J."/>
            <person name="Kim D."/>
            <person name="Bhattacharya D."/>
            <person name="Yoon H.S."/>
        </authorList>
    </citation>
    <scope>NUCLEOTIDE SEQUENCE [LARGE SCALE GENOMIC DNA]</scope>
    <source>
        <strain evidence="14">CCMP 1328</strain>
    </source>
</reference>
<feature type="region of interest" description="Disordered" evidence="9">
    <location>
        <begin position="311"/>
        <end position="403"/>
    </location>
</feature>
<dbReference type="InterPro" id="IPR011009">
    <property type="entry name" value="Kinase-like_dom_sf"/>
</dbReference>
<dbReference type="Pfam" id="PF07651">
    <property type="entry name" value="ANTH"/>
    <property type="match status" value="1"/>
</dbReference>
<dbReference type="GO" id="GO:0004674">
    <property type="term" value="F:protein serine/threonine kinase activity"/>
    <property type="evidence" value="ECO:0007669"/>
    <property type="project" value="UniProtKB-KW"/>
</dbReference>
<feature type="domain" description="UBA" evidence="11">
    <location>
        <begin position="721"/>
        <end position="762"/>
    </location>
</feature>
<dbReference type="PROSITE" id="PS00108">
    <property type="entry name" value="PROTEIN_KINASE_ST"/>
    <property type="match status" value="1"/>
</dbReference>
<feature type="compositionally biased region" description="Basic and acidic residues" evidence="9">
    <location>
        <begin position="848"/>
        <end position="865"/>
    </location>
</feature>
<dbReference type="AlphaFoldDB" id="A0A5J4Z9I6"/>
<dbReference type="Proteomes" id="UP000324585">
    <property type="component" value="Unassembled WGS sequence"/>
</dbReference>
<dbReference type="PROSITE" id="PS50011">
    <property type="entry name" value="PROTEIN_KINASE_DOM"/>
    <property type="match status" value="2"/>
</dbReference>
<dbReference type="InterPro" id="IPR017441">
    <property type="entry name" value="Protein_kinase_ATP_BS"/>
</dbReference>
<evidence type="ECO:0000256" key="2">
    <source>
        <dbReference type="ARBA" id="ARBA00022679"/>
    </source>
</evidence>
<evidence type="ECO:0000259" key="11">
    <source>
        <dbReference type="PROSITE" id="PS50030"/>
    </source>
</evidence>
<dbReference type="InterPro" id="IPR051681">
    <property type="entry name" value="Ser/Thr_Kinases-Pseudokinases"/>
</dbReference>
<feature type="binding site" evidence="8">
    <location>
        <position position="987"/>
    </location>
    <ligand>
        <name>ATP</name>
        <dbReference type="ChEBI" id="CHEBI:30616"/>
    </ligand>
</feature>
<keyword evidence="14" id="KW-1185">Reference proteome</keyword>
<dbReference type="Gene3D" id="1.10.510.10">
    <property type="entry name" value="Transferase(Phosphotransferase) domain 1"/>
    <property type="match status" value="2"/>
</dbReference>
<evidence type="ECO:0000256" key="4">
    <source>
        <dbReference type="ARBA" id="ARBA00022777"/>
    </source>
</evidence>
<evidence type="ECO:0000256" key="5">
    <source>
        <dbReference type="ARBA" id="ARBA00022840"/>
    </source>
</evidence>
<keyword evidence="5 8" id="KW-0067">ATP-binding</keyword>
<comment type="catalytic activity">
    <reaction evidence="7">
        <text>L-seryl-[protein] + ATP = O-phospho-L-seryl-[protein] + ADP + H(+)</text>
        <dbReference type="Rhea" id="RHEA:17989"/>
        <dbReference type="Rhea" id="RHEA-COMP:9863"/>
        <dbReference type="Rhea" id="RHEA-COMP:11604"/>
        <dbReference type="ChEBI" id="CHEBI:15378"/>
        <dbReference type="ChEBI" id="CHEBI:29999"/>
        <dbReference type="ChEBI" id="CHEBI:30616"/>
        <dbReference type="ChEBI" id="CHEBI:83421"/>
        <dbReference type="ChEBI" id="CHEBI:456216"/>
        <dbReference type="EC" id="2.7.11.1"/>
    </reaction>
</comment>
<dbReference type="SUPFAM" id="SSF48464">
    <property type="entry name" value="ENTH/VHS domain"/>
    <property type="match status" value="1"/>
</dbReference>
<evidence type="ECO:0000256" key="6">
    <source>
        <dbReference type="ARBA" id="ARBA00047899"/>
    </source>
</evidence>
<evidence type="ECO:0000256" key="8">
    <source>
        <dbReference type="PROSITE-ProRule" id="PRU10141"/>
    </source>
</evidence>
<organism evidence="13 14">
    <name type="scientific">Porphyridium purpureum</name>
    <name type="common">Red alga</name>
    <name type="synonym">Porphyridium cruentum</name>
    <dbReference type="NCBI Taxonomy" id="35688"/>
    <lineage>
        <taxon>Eukaryota</taxon>
        <taxon>Rhodophyta</taxon>
        <taxon>Bangiophyceae</taxon>
        <taxon>Porphyridiales</taxon>
        <taxon>Porphyridiaceae</taxon>
        <taxon>Porphyridium</taxon>
    </lineage>
</organism>
<dbReference type="Gene3D" id="1.25.40.90">
    <property type="match status" value="1"/>
</dbReference>
<dbReference type="InterPro" id="IPR008942">
    <property type="entry name" value="ENTH_VHS"/>
</dbReference>
<dbReference type="PANTHER" id="PTHR44329:SF288">
    <property type="entry name" value="MITOGEN-ACTIVATED PROTEIN KINASE KINASE KINASE 20"/>
    <property type="match status" value="1"/>
</dbReference>
<dbReference type="GO" id="GO:0005543">
    <property type="term" value="F:phospholipid binding"/>
    <property type="evidence" value="ECO:0007669"/>
    <property type="project" value="InterPro"/>
</dbReference>
<feature type="domain" description="ENTH" evidence="12">
    <location>
        <begin position="432"/>
        <end position="582"/>
    </location>
</feature>
<dbReference type="OrthoDB" id="339325at2759"/>
<dbReference type="GO" id="GO:0005524">
    <property type="term" value="F:ATP binding"/>
    <property type="evidence" value="ECO:0007669"/>
    <property type="project" value="UniProtKB-UniRule"/>
</dbReference>
<dbReference type="CDD" id="cd13999">
    <property type="entry name" value="STKc_MAP3K-like"/>
    <property type="match status" value="1"/>
</dbReference>
<name>A0A5J4Z9I6_PORPP</name>
<keyword evidence="3 8" id="KW-0547">Nucleotide-binding</keyword>
<sequence>MATGVGGSANGGAPVQRAAAVMTVAGMAGTEWRFQLLKKLESRKDSAVSLMKAADSSATYVVKRQVVASEKELHDLLAEIGAWKKAAALGAAAMKQFGATPPILNLEDCVLLSKKTGSAKNGVMFIYEFCPNASLHEWMSRTQDRPTLDEGMVLRIVSQVVSALHFVHESGCSVHGNVSAQTVFVAKGPGPSVKLGGFGISRSHRLAAMADSAKASPATDVFLVGALLCHLAYGELPLELQQAVDAEFEGRVISESINLPKSGLMKNRIRAIAKKCLERKPKNRLSMSALKYEIMASSGILPLENENQLAPPLDFEAPSSLAKRRSAKESDVAKGRSGKTLAEIAAAEDAKALSPVPIEDSRRASKRSASQGSAPRASLQARNSKANLTPILVDGENPNSALDTAMTPAEVSDVRPSQHEDETKTKNGLLLGDFKRNKGMEQPVNKATEFDREAPSSRHVHLVILEIRERKSGSAELYKALYKRPMTKSPTIAFKSFNLIHRALLEGPPSFLEVSRSQKPFFDWIASVWSKDRVQTRAEKSPSSLARCFLSNEILDYASFIQAKIKFHSDYVDAFEPNWSRRVTRVDGTDPLLGKKRVIITQILSLMEANERFLNSLLSTKDECRACKVAAVPCFILDLSKAYAAVASLLETVEADERKQLLPEFAACHYAVRAGIEKTRSNKDAAELCREDLLVQLDSEPPNFDNATSHALVAGEPGVSPADLSALVERLEDMGFNKKDAKKALKKANGSLELALELLAPQKPTRRRSINTEDAPSSTTQRNDYKMAGVVDATAVEVEFMSRDPNRRPAKKSTGKEKKPSKKGKTETSSGSDSSSEQESSSSDEDTANVRKKVESSKEEKERPPADQNGKKLKNVGVVQHRRMSAPGPVATLSSSLKDSVQLDPKRGEARGGAANKASKAKSGKKQKDLIPPKEARKLVKNALKGYVDPDIEIDYDGLTMGMQLGQGGFGTVYKAFLDGKTVAVKKMHSNALRDRKQVEEFKREVAVLHALRHPNILYFYGACTRPPNLAIVTEFCEHGTLFDVLHKEQGPITWAMVLKFAIETCRGVLYLHECGLLHRDLKSSNLLMDAFLNVKVGDFGLTRLMTGDATMMQMTGQCGTFQYMAPEVLSSKPYSEKADVFSYGILLWEICARQLPYFGMQPMQVGMAVVNQHLRPTISPQIPRPFTEIMKRCWHQDQLRRPDLEDVHHALSMLRF</sequence>
<feature type="compositionally biased region" description="Polar residues" evidence="9">
    <location>
        <begin position="772"/>
        <end position="782"/>
    </location>
</feature>
<feature type="compositionally biased region" description="Low complexity" evidence="9">
    <location>
        <begin position="827"/>
        <end position="841"/>
    </location>
</feature>